<feature type="transmembrane region" description="Helical" evidence="7">
    <location>
        <begin position="95"/>
        <end position="113"/>
    </location>
</feature>
<feature type="transmembrane region" description="Helical" evidence="7">
    <location>
        <begin position="125"/>
        <end position="147"/>
    </location>
</feature>
<feature type="transmembrane region" description="Helical" evidence="7">
    <location>
        <begin position="218"/>
        <end position="235"/>
    </location>
</feature>
<comment type="subcellular location">
    <subcellularLocation>
        <location evidence="1">Cell membrane</location>
        <topology evidence="1">Multi-pass membrane protein</topology>
    </subcellularLocation>
</comment>
<dbReference type="AlphaFoldDB" id="Q1YYE9"/>
<gene>
    <name evidence="8" type="ORF">P3TCK_08878</name>
</gene>
<name>Q1YYE9_9GAMM</name>
<feature type="transmembrane region" description="Helical" evidence="7">
    <location>
        <begin position="153"/>
        <end position="177"/>
    </location>
</feature>
<feature type="transmembrane region" description="Helical" evidence="7">
    <location>
        <begin position="184"/>
        <end position="206"/>
    </location>
</feature>
<feature type="transmembrane region" description="Helical" evidence="7">
    <location>
        <begin position="25"/>
        <end position="58"/>
    </location>
</feature>
<evidence type="ECO:0000256" key="2">
    <source>
        <dbReference type="ARBA" id="ARBA00007977"/>
    </source>
</evidence>
<comment type="caution">
    <text evidence="8">The sequence shown here is derived from an EMBL/GenBank/DDBJ whole genome shotgun (WGS) entry which is preliminary data.</text>
</comment>
<keyword evidence="3" id="KW-1003">Cell membrane</keyword>
<feature type="transmembrane region" description="Helical" evidence="7">
    <location>
        <begin position="267"/>
        <end position="291"/>
    </location>
</feature>
<reference evidence="8 9" key="1">
    <citation type="submission" date="2006-03" db="EMBL/GenBank/DDBJ databases">
        <authorList>
            <person name="Bartlett D.H."/>
            <person name="Valle G."/>
            <person name="Lauro F.M."/>
            <person name="Vezzi A."/>
            <person name="Simonato F."/>
            <person name="Eloe E."/>
            <person name="Vitulo N."/>
            <person name="Stratton T.K."/>
            <person name="D'angelo M."/>
            <person name="Ferriera S."/>
            <person name="Johnson J."/>
            <person name="Kravitz S."/>
            <person name="Beeson K."/>
            <person name="Sutton G."/>
            <person name="Rogers Y."/>
            <person name="Friedman R."/>
            <person name="Frazier M."/>
            <person name="Venter J.C."/>
        </authorList>
    </citation>
    <scope>NUCLEOTIDE SEQUENCE [LARGE SCALE GENOMIC DNA]</scope>
    <source>
        <strain evidence="8 9">3TCK</strain>
    </source>
</reference>
<sequence>MSSNKPSRKPHTFQFRGKQFQASDSLFFIIALLCLLPIISSPVALILGFTLASFGFVPTKLNIAAATKKLLAYSIIGLGFGIHLDQAIAASTQGFGLIVGSIFFTLTFGWFLTKALRLDQKTGHLIASGTAICGGSAIAAVAPAINARDDQTSLALATVFVLNSIALFIFPAIGHLLEMSQHAFGTWAAIAIHDTSSVVGAAGAYGDEALRTATTIKLARALWIVPIAFLSALLFKGDNKKISIPYFILFYCLAIVFAHFVPSLESIYSHIFVASKRLLVVCLFLIGSGITIQKLRASGVKPLLLGVLLWVAIGMGSLSYILLNVA</sequence>
<feature type="transmembrane region" description="Helical" evidence="7">
    <location>
        <begin position="303"/>
        <end position="323"/>
    </location>
</feature>
<evidence type="ECO:0000256" key="6">
    <source>
        <dbReference type="ARBA" id="ARBA00023136"/>
    </source>
</evidence>
<keyword evidence="6 7" id="KW-0472">Membrane</keyword>
<dbReference type="Pfam" id="PF03601">
    <property type="entry name" value="Cons_hypoth698"/>
    <property type="match status" value="1"/>
</dbReference>
<keyword evidence="4 7" id="KW-0812">Transmembrane</keyword>
<evidence type="ECO:0000256" key="4">
    <source>
        <dbReference type="ARBA" id="ARBA00022692"/>
    </source>
</evidence>
<dbReference type="InterPro" id="IPR018383">
    <property type="entry name" value="UPF0324_pro"/>
</dbReference>
<dbReference type="EMBL" id="AAPH01000037">
    <property type="protein sequence ID" value="EAS41257.1"/>
    <property type="molecule type" value="Genomic_DNA"/>
</dbReference>
<feature type="transmembrane region" description="Helical" evidence="7">
    <location>
        <begin position="242"/>
        <end position="261"/>
    </location>
</feature>
<proteinExistence type="inferred from homology"/>
<evidence type="ECO:0000256" key="1">
    <source>
        <dbReference type="ARBA" id="ARBA00004651"/>
    </source>
</evidence>
<organism evidence="8 9">
    <name type="scientific">Photobacterium profundum 3TCK</name>
    <dbReference type="NCBI Taxonomy" id="314280"/>
    <lineage>
        <taxon>Bacteria</taxon>
        <taxon>Pseudomonadati</taxon>
        <taxon>Pseudomonadota</taxon>
        <taxon>Gammaproteobacteria</taxon>
        <taxon>Vibrionales</taxon>
        <taxon>Vibrionaceae</taxon>
        <taxon>Photobacterium</taxon>
    </lineage>
</organism>
<keyword evidence="5 7" id="KW-1133">Transmembrane helix</keyword>
<dbReference type="RefSeq" id="WP_006229839.1">
    <property type="nucleotide sequence ID" value="NZ_CH724134.1"/>
</dbReference>
<dbReference type="GO" id="GO:0005886">
    <property type="term" value="C:plasma membrane"/>
    <property type="evidence" value="ECO:0007669"/>
    <property type="project" value="UniProtKB-SubCell"/>
</dbReference>
<evidence type="ECO:0000256" key="3">
    <source>
        <dbReference type="ARBA" id="ARBA00022475"/>
    </source>
</evidence>
<dbReference type="PANTHER" id="PTHR30106">
    <property type="entry name" value="INNER MEMBRANE PROTEIN YEIH-RELATED"/>
    <property type="match status" value="1"/>
</dbReference>
<evidence type="ECO:0000313" key="9">
    <source>
        <dbReference type="Proteomes" id="UP000003789"/>
    </source>
</evidence>
<dbReference type="HOGENOM" id="CLU_033541_2_0_6"/>
<dbReference type="OrthoDB" id="5393513at2"/>
<comment type="similarity">
    <text evidence="2">Belongs to the UPF0324 family.</text>
</comment>
<evidence type="ECO:0000256" key="5">
    <source>
        <dbReference type="ARBA" id="ARBA00022989"/>
    </source>
</evidence>
<dbReference type="PANTHER" id="PTHR30106:SF1">
    <property type="entry name" value="UPF0324 MEMBRANE PROTEIN FN0533"/>
    <property type="match status" value="1"/>
</dbReference>
<evidence type="ECO:0000256" key="7">
    <source>
        <dbReference type="SAM" id="Phobius"/>
    </source>
</evidence>
<feature type="transmembrane region" description="Helical" evidence="7">
    <location>
        <begin position="70"/>
        <end position="89"/>
    </location>
</feature>
<accession>Q1YYE9</accession>
<evidence type="ECO:0000313" key="8">
    <source>
        <dbReference type="EMBL" id="EAS41257.1"/>
    </source>
</evidence>
<dbReference type="Proteomes" id="UP000003789">
    <property type="component" value="Unassembled WGS sequence"/>
</dbReference>
<protein>
    <submittedName>
        <fullName evidence="8">Uncharacterized protein</fullName>
    </submittedName>
</protein>